<feature type="region of interest" description="Disordered" evidence="1">
    <location>
        <begin position="46"/>
        <end position="97"/>
    </location>
</feature>
<accession>A0ABD0RAT3</accession>
<evidence type="ECO:0000256" key="1">
    <source>
        <dbReference type="SAM" id="MobiDB-lite"/>
    </source>
</evidence>
<evidence type="ECO:0000313" key="2">
    <source>
        <dbReference type="EMBL" id="KAL0195160.1"/>
    </source>
</evidence>
<sequence length="187" mass="20232">LSSRREPSLAFPRVLAPLPPRRSGRYTLGVRRWTCWRGWRRVTPLSPPLPGRSAARSEGSEARTAATSSQGTGSSLHLSSSEEGDLESTAEEASPQSVQYEELLEVVTRAVAKLNIDWPAEEKAAPQKAFIQPASLQSGFFLGGPANHHLQEGAFLSSPTSMLRSRGRGKDHIRLACSSPPLTTMGT</sequence>
<keyword evidence="3" id="KW-1185">Reference proteome</keyword>
<dbReference type="Proteomes" id="UP001529510">
    <property type="component" value="Unassembled WGS sequence"/>
</dbReference>
<feature type="compositionally biased region" description="Low complexity" evidence="1">
    <location>
        <begin position="64"/>
        <end position="81"/>
    </location>
</feature>
<comment type="caution">
    <text evidence="2">The sequence shown here is derived from an EMBL/GenBank/DDBJ whole genome shotgun (WGS) entry which is preliminary data.</text>
</comment>
<proteinExistence type="predicted"/>
<protein>
    <submittedName>
        <fullName evidence="2">Uncharacterized protein</fullName>
    </submittedName>
</protein>
<feature type="non-terminal residue" evidence="2">
    <location>
        <position position="1"/>
    </location>
</feature>
<dbReference type="AlphaFoldDB" id="A0ABD0RAT3"/>
<gene>
    <name evidence="2" type="ORF">M9458_008732</name>
</gene>
<reference evidence="2 3" key="1">
    <citation type="submission" date="2024-05" db="EMBL/GenBank/DDBJ databases">
        <title>Genome sequencing and assembly of Indian major carp, Cirrhinus mrigala (Hamilton, 1822).</title>
        <authorList>
            <person name="Mohindra V."/>
            <person name="Chowdhury L.M."/>
            <person name="Lal K."/>
            <person name="Jena J.K."/>
        </authorList>
    </citation>
    <scope>NUCLEOTIDE SEQUENCE [LARGE SCALE GENOMIC DNA]</scope>
    <source>
        <strain evidence="2">CM1030</strain>
        <tissue evidence="2">Blood</tissue>
    </source>
</reference>
<name>A0ABD0RAT3_CIRMR</name>
<organism evidence="2 3">
    <name type="scientific">Cirrhinus mrigala</name>
    <name type="common">Mrigala</name>
    <dbReference type="NCBI Taxonomy" id="683832"/>
    <lineage>
        <taxon>Eukaryota</taxon>
        <taxon>Metazoa</taxon>
        <taxon>Chordata</taxon>
        <taxon>Craniata</taxon>
        <taxon>Vertebrata</taxon>
        <taxon>Euteleostomi</taxon>
        <taxon>Actinopterygii</taxon>
        <taxon>Neopterygii</taxon>
        <taxon>Teleostei</taxon>
        <taxon>Ostariophysi</taxon>
        <taxon>Cypriniformes</taxon>
        <taxon>Cyprinidae</taxon>
        <taxon>Labeoninae</taxon>
        <taxon>Labeonini</taxon>
        <taxon>Cirrhinus</taxon>
    </lineage>
</organism>
<dbReference type="EMBL" id="JAMKFB020000004">
    <property type="protein sequence ID" value="KAL0195160.1"/>
    <property type="molecule type" value="Genomic_DNA"/>
</dbReference>
<evidence type="ECO:0000313" key="3">
    <source>
        <dbReference type="Proteomes" id="UP001529510"/>
    </source>
</evidence>
<feature type="non-terminal residue" evidence="2">
    <location>
        <position position="187"/>
    </location>
</feature>